<dbReference type="EMBL" id="CM055092">
    <property type="protein sequence ID" value="KAJ7569179.1"/>
    <property type="molecule type" value="Genomic_DNA"/>
</dbReference>
<accession>A0ACC2ERR7</accession>
<sequence length="1278" mass="143338">MANLGNPSHYSSSSTDDDLPVKQPQRLPVKKPQRLTVKQPERLSLKQLERVSIKQPERRPIKQPERVSVKMENVSDSDALEDSESAEKGLEVCQVGEELCAVPYELFDLPDLTSILSLDAWNFSLTEEERESLTAFLPPLEDETAFKTTLKELLRGENFHFGSPLSAFFDLLKNGFFQPQVARHREGLKYLQRKEHYHSLRKYHNRMVNSFHEMQKLWEDYPDAEIDERLEIWNSWKIHKVKPPVAQKPTEKQCVVSQKDKSMSHSGKKVKLLKSKASNKKMVPPEEKHLLGKGRTGPKGVLRVKAAALHDDKRESSSKQEKRGSGPGPRGVLKVARPKTNLPVEISATENLFAPEARKLIAGRATQMVMERDYREINEAVALQSHDKKRRSKAMESIPKKRTKQEYKSKEETILAHRSRLKQSDLNDNQGGLVEKKGSNEIVVENLEIEAKKSRSKQDPSIRKGKSFDRKQPLIVEVAHISTEAKQFSSKEGTGIQVGAGEITEAKMKKLRENESFREEKLETNKKRAKKGESVQRAAEFLKAEPRQGKQKSEKKSKSIKSFDNEQNVVGSIAQVKVELKEYFGHAEEQKLKDVDRFIGTKKTLVQREPDEVKKRPYQRKKVDVGNKGNDFGEKAEKDDELGRKASGQESNAYVVSFASSEAEVQEKLSPLKIAKRRNANSESLALISSETDPPPALQNFPEKGGLGTATKSSKKLASLAIPSLASTLPFSVRHLLSAVRLALLFAYEENGFDLYERHSQTAFLLGGVTQNIGTSESSGAYGEDPSSSLVQQRNDFLASEGKTGSYSMSLSEILKRVQKNPGDRRILETEKSLQDLIRGALKVFSSKTAPAGVKGWKPLASYDKIRKSWSWIGPPPGRRLQDSMEQQISPEAWGLSQKTILKMEEMFANWFNHGQENLQQIVSLPLPPPPPMPIPMDEKERFRELRAQKSLITIAPSSEDARAYFRMEELRRYSLPDRAFTYTAADGQKSIVAPLRRCGVKLNSKARDHFMLKPDRPSHVTILCLVRDAAARLPKSIGTRADVSALIRDSQFIMEDVSDAQVNQVVSGALDRLHYERDPCVRFDGERKLWVYLHADRHEEDFEDDGTSSTKRWKRPRKDALGLEAGLAGYDHGSPYAVDQDLSGNCIGLELNSPDGMDTGDATAIYSAGSAELVYSKSSSLTSPRVIRNGLNRSLIDDESIPFMELPPSVQSGYADLQNGSLATSWNAISKKGAGKFWRQGNQLDLQEELAEEDYDEEAAACAAHLDAGVMLDADTD</sequence>
<organism evidence="1 2">
    <name type="scientific">Diphasiastrum complanatum</name>
    <name type="common">Issler's clubmoss</name>
    <name type="synonym">Lycopodium complanatum</name>
    <dbReference type="NCBI Taxonomy" id="34168"/>
    <lineage>
        <taxon>Eukaryota</taxon>
        <taxon>Viridiplantae</taxon>
        <taxon>Streptophyta</taxon>
        <taxon>Embryophyta</taxon>
        <taxon>Tracheophyta</taxon>
        <taxon>Lycopodiopsida</taxon>
        <taxon>Lycopodiales</taxon>
        <taxon>Lycopodiaceae</taxon>
        <taxon>Lycopodioideae</taxon>
        <taxon>Diphasiastrum</taxon>
    </lineage>
</organism>
<dbReference type="Proteomes" id="UP001162992">
    <property type="component" value="Chromosome 1"/>
</dbReference>
<evidence type="ECO:0000313" key="2">
    <source>
        <dbReference type="Proteomes" id="UP001162992"/>
    </source>
</evidence>
<name>A0ACC2ERR7_DIPCM</name>
<gene>
    <name evidence="1" type="ORF">O6H91_01G064500</name>
</gene>
<protein>
    <submittedName>
        <fullName evidence="1">Uncharacterized protein</fullName>
    </submittedName>
</protein>
<keyword evidence="2" id="KW-1185">Reference proteome</keyword>
<evidence type="ECO:0000313" key="1">
    <source>
        <dbReference type="EMBL" id="KAJ7569179.1"/>
    </source>
</evidence>
<proteinExistence type="predicted"/>
<reference evidence="2" key="1">
    <citation type="journal article" date="2024" name="Proc. Natl. Acad. Sci. U.S.A.">
        <title>Extraordinary preservation of gene collinearity over three hundred million years revealed in homosporous lycophytes.</title>
        <authorList>
            <person name="Li C."/>
            <person name="Wickell D."/>
            <person name="Kuo L.Y."/>
            <person name="Chen X."/>
            <person name="Nie B."/>
            <person name="Liao X."/>
            <person name="Peng D."/>
            <person name="Ji J."/>
            <person name="Jenkins J."/>
            <person name="Williams M."/>
            <person name="Shu S."/>
            <person name="Plott C."/>
            <person name="Barry K."/>
            <person name="Rajasekar S."/>
            <person name="Grimwood J."/>
            <person name="Han X."/>
            <person name="Sun S."/>
            <person name="Hou Z."/>
            <person name="He W."/>
            <person name="Dai G."/>
            <person name="Sun C."/>
            <person name="Schmutz J."/>
            <person name="Leebens-Mack J.H."/>
            <person name="Li F.W."/>
            <person name="Wang L."/>
        </authorList>
    </citation>
    <scope>NUCLEOTIDE SEQUENCE [LARGE SCALE GENOMIC DNA]</scope>
    <source>
        <strain evidence="2">cv. PW_Plant_1</strain>
    </source>
</reference>
<comment type="caution">
    <text evidence="1">The sequence shown here is derived from an EMBL/GenBank/DDBJ whole genome shotgun (WGS) entry which is preliminary data.</text>
</comment>